<comment type="caution">
    <text evidence="1">The sequence shown here is derived from an EMBL/GenBank/DDBJ whole genome shotgun (WGS) entry which is preliminary data.</text>
</comment>
<name>A0ABX0SFU9_9ACTN</name>
<dbReference type="InterPro" id="IPR052188">
    <property type="entry name" value="Ni-pincer_cofactor_biosynth"/>
</dbReference>
<dbReference type="PIRSF" id="PIRSF006661">
    <property type="entry name" value="PP-lp_UCP006661"/>
    <property type="match status" value="1"/>
</dbReference>
<accession>A0ABX0SFU9</accession>
<sequence length="255" mass="27901">MTTTVAVDAGLAEFFDRNRHVALGFSGGVDSSYLLYAGLACGADIKPYYVKTALTSQFEFNDAVRLTDELNVELIVLERDALAVRSIASNPSNRCYFCKLGTFQLIATRASEDGFTVMVDGTNASDDASDRPGMKALAQLEVRSPLREAGLTKQRIRDLSHEAGLFTWDKPAYACLASRVPTGIEITFDNLRRVEGAEAALRGLGFSDVRVRLDGDYARVQVPVDQMSQAITLRQEITEALKPHFSVVLLDLAGR</sequence>
<dbReference type="PANTHER" id="PTHR43169:SF2">
    <property type="entry name" value="NAD_GMP SYNTHASE DOMAIN-CONTAINING PROTEIN"/>
    <property type="match status" value="1"/>
</dbReference>
<dbReference type="InterPro" id="IPR014729">
    <property type="entry name" value="Rossmann-like_a/b/a_fold"/>
</dbReference>
<dbReference type="SUPFAM" id="SSF52402">
    <property type="entry name" value="Adenine nucleotide alpha hydrolases-like"/>
    <property type="match status" value="1"/>
</dbReference>
<gene>
    <name evidence="1" type="ORF">FB473_001903</name>
</gene>
<protein>
    <recommendedName>
        <fullName evidence="3">ATP-dependent sacrificial sulfur transferase LarE</fullName>
    </recommendedName>
</protein>
<dbReference type="Proteomes" id="UP000749311">
    <property type="component" value="Unassembled WGS sequence"/>
</dbReference>
<evidence type="ECO:0008006" key="3">
    <source>
        <dbReference type="Google" id="ProtNLM"/>
    </source>
</evidence>
<keyword evidence="2" id="KW-1185">Reference proteome</keyword>
<dbReference type="NCBIfam" id="TIGR00268">
    <property type="entry name" value="ATP-dependent sacrificial sulfur transferase LarE"/>
    <property type="match status" value="1"/>
</dbReference>
<dbReference type="RefSeq" id="WP_208390510.1">
    <property type="nucleotide sequence ID" value="NZ_BAAAOO010000008.1"/>
</dbReference>
<dbReference type="EMBL" id="JAAMOZ010000001">
    <property type="protein sequence ID" value="NIH57258.1"/>
    <property type="molecule type" value="Genomic_DNA"/>
</dbReference>
<dbReference type="PANTHER" id="PTHR43169">
    <property type="entry name" value="EXSB FAMILY PROTEIN"/>
    <property type="match status" value="1"/>
</dbReference>
<dbReference type="InterPro" id="IPR005232">
    <property type="entry name" value="LarE"/>
</dbReference>
<evidence type="ECO:0000313" key="2">
    <source>
        <dbReference type="Proteomes" id="UP000749311"/>
    </source>
</evidence>
<evidence type="ECO:0000313" key="1">
    <source>
        <dbReference type="EMBL" id="NIH57258.1"/>
    </source>
</evidence>
<proteinExistence type="predicted"/>
<organism evidence="1 2">
    <name type="scientific">Brooklawnia cerclae</name>
    <dbReference type="NCBI Taxonomy" id="349934"/>
    <lineage>
        <taxon>Bacteria</taxon>
        <taxon>Bacillati</taxon>
        <taxon>Actinomycetota</taxon>
        <taxon>Actinomycetes</taxon>
        <taxon>Propionibacteriales</taxon>
        <taxon>Propionibacteriaceae</taxon>
        <taxon>Brooklawnia</taxon>
    </lineage>
</organism>
<dbReference type="Gene3D" id="3.40.50.620">
    <property type="entry name" value="HUPs"/>
    <property type="match status" value="1"/>
</dbReference>
<reference evidence="1 2" key="1">
    <citation type="submission" date="2020-02" db="EMBL/GenBank/DDBJ databases">
        <title>Sequencing the genomes of 1000 actinobacteria strains.</title>
        <authorList>
            <person name="Klenk H.-P."/>
        </authorList>
    </citation>
    <scope>NUCLEOTIDE SEQUENCE [LARGE SCALE GENOMIC DNA]</scope>
    <source>
        <strain evidence="1 2">DSM 19609</strain>
    </source>
</reference>